<dbReference type="PROSITE" id="PS51257">
    <property type="entry name" value="PROKAR_LIPOPROTEIN"/>
    <property type="match status" value="1"/>
</dbReference>
<evidence type="ECO:0000256" key="2">
    <source>
        <dbReference type="SAM" id="Phobius"/>
    </source>
</evidence>
<feature type="region of interest" description="Disordered" evidence="1">
    <location>
        <begin position="489"/>
        <end position="534"/>
    </location>
</feature>
<feature type="transmembrane region" description="Helical" evidence="2">
    <location>
        <begin position="1163"/>
        <end position="1185"/>
    </location>
</feature>
<feature type="region of interest" description="Disordered" evidence="1">
    <location>
        <begin position="154"/>
        <end position="173"/>
    </location>
</feature>
<feature type="region of interest" description="Disordered" evidence="1">
    <location>
        <begin position="332"/>
        <end position="358"/>
    </location>
</feature>
<name>A0A0F7UUJ5_TOXGV</name>
<protein>
    <recommendedName>
        <fullName evidence="4">Transmembrane protein</fullName>
    </recommendedName>
</protein>
<evidence type="ECO:0000256" key="1">
    <source>
        <dbReference type="SAM" id="MobiDB-lite"/>
    </source>
</evidence>
<keyword evidence="2" id="KW-0812">Transmembrane</keyword>
<gene>
    <name evidence="3" type="ORF">BN1205_046335</name>
</gene>
<keyword evidence="2" id="KW-0472">Membrane</keyword>
<accession>A0A0F7UUJ5</accession>
<feature type="transmembrane region" description="Helical" evidence="2">
    <location>
        <begin position="677"/>
        <end position="697"/>
    </location>
</feature>
<organism evidence="3">
    <name type="scientific">Toxoplasma gondii (strain ATCC 50861 / VEG)</name>
    <dbReference type="NCBI Taxonomy" id="432359"/>
    <lineage>
        <taxon>Eukaryota</taxon>
        <taxon>Sar</taxon>
        <taxon>Alveolata</taxon>
        <taxon>Apicomplexa</taxon>
        <taxon>Conoidasida</taxon>
        <taxon>Coccidia</taxon>
        <taxon>Eucoccidiorida</taxon>
        <taxon>Eimeriorina</taxon>
        <taxon>Sarcocystidae</taxon>
        <taxon>Toxoplasma</taxon>
    </lineage>
</organism>
<evidence type="ECO:0000313" key="3">
    <source>
        <dbReference type="EMBL" id="CEL73842.1"/>
    </source>
</evidence>
<feature type="region of interest" description="Disordered" evidence="1">
    <location>
        <begin position="440"/>
        <end position="473"/>
    </location>
</feature>
<reference evidence="3" key="1">
    <citation type="journal article" date="2015" name="PLoS ONE">
        <title>Comprehensive Evaluation of Toxoplasma gondii VEG and Neospora caninum LIV Genomes with Tachyzoite Stage Transcriptome and Proteome Defines Novel Transcript Features.</title>
        <authorList>
            <person name="Ramaprasad A."/>
            <person name="Mourier T."/>
            <person name="Naeem R."/>
            <person name="Malas T.B."/>
            <person name="Moussa E."/>
            <person name="Panigrahi A."/>
            <person name="Vermont S.J."/>
            <person name="Otto T.D."/>
            <person name="Wastling J."/>
            <person name="Pain A."/>
        </authorList>
    </citation>
    <scope>NUCLEOTIDE SEQUENCE</scope>
    <source>
        <strain evidence="3">VEG</strain>
    </source>
</reference>
<sequence>MARWTSLRMEPSPPVYPHPAVPPSFLSSCKDGEGSAGAEGFEETSLLRKRGQCDGLPVSIVKETKREKGAFTMAKTCRGTGKGDTTVKQTPVIYVGRYGDVTPSSEDDDTPKSSVFLPPCTSARSDGADREIEIRVRQKAASKRTVFWWNRTTASEQESEEGQRSGSVDGPPSSMVHQCLRSLFWCMKESSSDSAFQTQTGTEKPLSSSPEEATSNRSGLETKRQRWWKPSPLCELALACIHRSMAICSFVRTLSLWTDCSGHFSAIVHGRNTEKEKQMTSSKPCSPHSDPQDRVGVSRTSFVSISSDSAPADISLLPKTETINHAVHHEDAAEVDGAKSREESLLSRTGNACQPPHLSAASVEDPWALLTVHLSSTSSPLSPLSCPSVGGVTSSFSSAPLKSSDHVNAPHVFDDDAPVSEILTTRVCSFADSCVPCPSGNSIEPPGKQRHAENQARGQRHRSGDAQGRSAHREVFPVKFFHSLCSRRMGRVRERSPSDAPEEAPASSQTMPSPHREEPSPGRGPPGESQKRMATERRELVYQECAKTRETEDSQVVSLRNPHFVSLEPDLLFIAGAPQLAPLTRHEDAPEMPENTSFSAVNRETTISREPLLLDMDRCDSFCGERTTVGGAVRRREVRAKVLTTWFQSRHTRILSFAALVSMLLLFAQFLSLPVCVFGSVFLMSAGALIGSFVYLIRVHGLAVAVSPRVAKMLEEERLLDLLYLQLSSGRHSFYISRLLALLFSNPTPEEALALLEGWHPFLVKALTTRGVVHAMPKSWKCVFYGTGVRTRRIDLQKRAVNPPMSLTEGDALEAACGENQTENGDSGRIARVMGPGFTDAQAYSNENENETRIAQQAIPTGDKGLNGGFESLKTPHGDASLAHDPCVTDRGCSTASRPYSCFASPTLHMETHLQLRQQLPTCEAASALNMPFRQSDWAHARDGTSPLMGARAEEKGTKSPLRHSTATIQGPLSRLASRASNNELDSEIEDDLFSLLHLRPEDAFPWSKELIPPPRPAHQFVPSFDAYYTGRDLKISKLERQACEVVSQLGLRTGKETEWGPRKKLFPPVAPVLVRLVVTRLMTSPGLRTVVERLKSRLLPVSVACAFLAALLRQRTVCFSRWWIFLMHATSTSHFVCISLVSCGPCYVQVRKTYQRLPFGVFFWVLLSFYLFLVSAPGPPSWLLRLLRLRRRPSHSEPAFYRAVSLVPDEYRHGKQSKIGDGEDKERHMRRPNTLELTHPGIHPFSSNVCCLHCNEIAPFTTESKTEDTCGNILATAKDPHWEVCKEVTSQFLVEQFWPFTLQQAQERCDDGKGDVEKR</sequence>
<feature type="region of interest" description="Disordered" evidence="1">
    <location>
        <begin position="274"/>
        <end position="296"/>
    </location>
</feature>
<feature type="transmembrane region" description="Helical" evidence="2">
    <location>
        <begin position="654"/>
        <end position="671"/>
    </location>
</feature>
<proteinExistence type="predicted"/>
<feature type="region of interest" description="Disordered" evidence="1">
    <location>
        <begin position="196"/>
        <end position="223"/>
    </location>
</feature>
<dbReference type="EMBL" id="LN714496">
    <property type="protein sequence ID" value="CEL73842.1"/>
    <property type="molecule type" value="Genomic_DNA"/>
</dbReference>
<evidence type="ECO:0008006" key="4">
    <source>
        <dbReference type="Google" id="ProtNLM"/>
    </source>
</evidence>
<keyword evidence="2" id="KW-1133">Transmembrane helix</keyword>
<feature type="compositionally biased region" description="Polar residues" evidence="1">
    <location>
        <begin position="196"/>
        <end position="219"/>
    </location>
</feature>
<feature type="transmembrane region" description="Helical" evidence="2">
    <location>
        <begin position="1125"/>
        <end position="1151"/>
    </location>
</feature>
<feature type="compositionally biased region" description="Basic and acidic residues" evidence="1">
    <location>
        <begin position="332"/>
        <end position="345"/>
    </location>
</feature>
<feature type="region of interest" description="Disordered" evidence="1">
    <location>
        <begin position="102"/>
        <end position="128"/>
    </location>
</feature>